<dbReference type="AlphaFoldDB" id="A0A160TDP0"/>
<accession>A0A160TDP0</accession>
<evidence type="ECO:0000256" key="2">
    <source>
        <dbReference type="ARBA" id="ARBA00022737"/>
    </source>
</evidence>
<sequence>MITINYRHGLNLLVAFILTGIHPAYAATFDVQDRALHACLQALAENNGWSKPEDVTEIKCHSKDIHSIAGVEQFTQLQSLSLYNNKLEQLDVDLTLLKQLKTLNLARNNLTRLNLTNLPNLSELYLFDNQLETLTLSNLVELKTLKTNNNKIEHFTYLNMSQLEKVYIFNNKLATVDIYSLPKLQYMDCRQNPMPDSLYDEMDKKNDVTFLHDGNAEDW</sequence>
<gene>
    <name evidence="3" type="ORF">MGWOODY_Tha1778</name>
</gene>
<keyword evidence="1" id="KW-0433">Leucine-rich repeat</keyword>
<reference evidence="3" key="1">
    <citation type="submission" date="2015-10" db="EMBL/GenBank/DDBJ databases">
        <authorList>
            <person name="Gilbert D.G."/>
        </authorList>
    </citation>
    <scope>NUCLEOTIDE SEQUENCE</scope>
</reference>
<dbReference type="InterPro" id="IPR052574">
    <property type="entry name" value="CDIRP"/>
</dbReference>
<dbReference type="InterPro" id="IPR032675">
    <property type="entry name" value="LRR_dom_sf"/>
</dbReference>
<name>A0A160TDP0_9ZZZZ</name>
<dbReference type="Pfam" id="PF13855">
    <property type="entry name" value="LRR_8"/>
    <property type="match status" value="1"/>
</dbReference>
<dbReference type="PANTHER" id="PTHR47566:SF1">
    <property type="entry name" value="PROTEIN NUD1"/>
    <property type="match status" value="1"/>
</dbReference>
<dbReference type="Gene3D" id="3.80.10.10">
    <property type="entry name" value="Ribonuclease Inhibitor"/>
    <property type="match status" value="1"/>
</dbReference>
<dbReference type="PROSITE" id="PS51450">
    <property type="entry name" value="LRR"/>
    <property type="match status" value="2"/>
</dbReference>
<dbReference type="InterPro" id="IPR001611">
    <property type="entry name" value="Leu-rich_rpt"/>
</dbReference>
<keyword evidence="2" id="KW-0677">Repeat</keyword>
<protein>
    <submittedName>
        <fullName evidence="3">Internalin-related protein</fullName>
    </submittedName>
</protein>
<dbReference type="EMBL" id="CZQC01000041">
    <property type="protein sequence ID" value="CUS41377.1"/>
    <property type="molecule type" value="Genomic_DNA"/>
</dbReference>
<proteinExistence type="predicted"/>
<evidence type="ECO:0000256" key="1">
    <source>
        <dbReference type="ARBA" id="ARBA00022614"/>
    </source>
</evidence>
<dbReference type="SUPFAM" id="SSF52058">
    <property type="entry name" value="L domain-like"/>
    <property type="match status" value="1"/>
</dbReference>
<evidence type="ECO:0000313" key="3">
    <source>
        <dbReference type="EMBL" id="CUS41377.1"/>
    </source>
</evidence>
<dbReference type="GO" id="GO:0035591">
    <property type="term" value="F:signaling adaptor activity"/>
    <property type="evidence" value="ECO:0007669"/>
    <property type="project" value="TreeGrafter"/>
</dbReference>
<dbReference type="PANTHER" id="PTHR47566">
    <property type="match status" value="1"/>
</dbReference>
<organism evidence="3">
    <name type="scientific">hydrothermal vent metagenome</name>
    <dbReference type="NCBI Taxonomy" id="652676"/>
    <lineage>
        <taxon>unclassified sequences</taxon>
        <taxon>metagenomes</taxon>
        <taxon>ecological metagenomes</taxon>
    </lineage>
</organism>